<dbReference type="STRING" id="1137284.GCA_001418205_03349"/>
<dbReference type="GO" id="GO:0016682">
    <property type="term" value="F:oxidoreductase activity, acting on diphenols and related substances as donors, oxygen as acceptor"/>
    <property type="evidence" value="ECO:0007669"/>
    <property type="project" value="TreeGrafter"/>
</dbReference>
<sequence length="331" mass="37318">MDLVLFYFLLLGFAVLMYVLLDGFDLGVGILYPWFDQEGERDHLMRSISHVWDGNETWLVFGGVVLFAAFPAAYAGILSTFYLPIILMLFALIFRGVAFEYRFKAHRSRPYWDFAFSAGSATAAFCQGLILGSIIQGVNAEQISEASWYWLSPFSILTGFSVMAGYALLGASYLYMKSRNRIQQHAAYLAKRLVIIVMLAMLIVSLWTVLSSDAIRARWFSGWNFLYLSPLPILAIVCAILAWRGLQNTAHEIRPFWMAAGIFTLGFAGLVVSLFPYLLPNQLTIWQAASPDTSLEFLLVGIVIFVPLILAYTLWGYRVFAGKVEDYQEGY</sequence>
<evidence type="ECO:0000313" key="9">
    <source>
        <dbReference type="Proteomes" id="UP000182769"/>
    </source>
</evidence>
<dbReference type="GO" id="GO:0019646">
    <property type="term" value="P:aerobic electron transport chain"/>
    <property type="evidence" value="ECO:0007669"/>
    <property type="project" value="TreeGrafter"/>
</dbReference>
<protein>
    <submittedName>
        <fullName evidence="8">Cytochrome bd-I ubiquinol oxidase subunit 2 apoprotein</fullName>
    </submittedName>
</protein>
<dbReference type="GO" id="GO:0070069">
    <property type="term" value="C:cytochrome complex"/>
    <property type="evidence" value="ECO:0007669"/>
    <property type="project" value="TreeGrafter"/>
</dbReference>
<evidence type="ECO:0000313" key="8">
    <source>
        <dbReference type="EMBL" id="CUB06059.1"/>
    </source>
</evidence>
<feature type="transmembrane region" description="Helical" evidence="7">
    <location>
        <begin position="147"/>
        <end position="169"/>
    </location>
</feature>
<proteinExistence type="inferred from homology"/>
<feature type="transmembrane region" description="Helical" evidence="7">
    <location>
        <begin position="297"/>
        <end position="315"/>
    </location>
</feature>
<feature type="transmembrane region" description="Helical" evidence="7">
    <location>
        <begin position="111"/>
        <end position="135"/>
    </location>
</feature>
<accession>A0A0K6ISJ7</accession>
<feature type="transmembrane region" description="Helical" evidence="7">
    <location>
        <begin position="255"/>
        <end position="277"/>
    </location>
</feature>
<evidence type="ECO:0000256" key="5">
    <source>
        <dbReference type="ARBA" id="ARBA00022989"/>
    </source>
</evidence>
<name>A0A0K6ISJ7_9GAMM</name>
<dbReference type="InterPro" id="IPR003317">
    <property type="entry name" value="Cyt-d_oxidase_su2"/>
</dbReference>
<feature type="transmembrane region" description="Helical" evidence="7">
    <location>
        <begin position="6"/>
        <end position="35"/>
    </location>
</feature>
<evidence type="ECO:0000256" key="1">
    <source>
        <dbReference type="ARBA" id="ARBA00004651"/>
    </source>
</evidence>
<comment type="subcellular location">
    <subcellularLocation>
        <location evidence="1">Cell membrane</location>
        <topology evidence="1">Multi-pass membrane protein</topology>
    </subcellularLocation>
</comment>
<feature type="transmembrane region" description="Helical" evidence="7">
    <location>
        <begin position="189"/>
        <end position="210"/>
    </location>
</feature>
<dbReference type="Proteomes" id="UP000182769">
    <property type="component" value="Unassembled WGS sequence"/>
</dbReference>
<gene>
    <name evidence="8" type="ORF">Ga0061065_11477</name>
</gene>
<keyword evidence="9" id="KW-1185">Reference proteome</keyword>
<dbReference type="AlphaFoldDB" id="A0A0K6ISJ7"/>
<dbReference type="GO" id="GO:0005886">
    <property type="term" value="C:plasma membrane"/>
    <property type="evidence" value="ECO:0007669"/>
    <property type="project" value="UniProtKB-SubCell"/>
</dbReference>
<dbReference type="PANTHER" id="PTHR43141:SF4">
    <property type="entry name" value="CYTOCHROME BD2 SUBUNIT II"/>
    <property type="match status" value="1"/>
</dbReference>
<keyword evidence="6 7" id="KW-0472">Membrane</keyword>
<keyword evidence="5 7" id="KW-1133">Transmembrane helix</keyword>
<dbReference type="RefSeq" id="WP_055464367.1">
    <property type="nucleotide sequence ID" value="NZ_CYHG01000014.1"/>
</dbReference>
<keyword evidence="3" id="KW-1003">Cell membrane</keyword>
<comment type="similarity">
    <text evidence="2">Belongs to the cytochrome ubiquinol oxidase subunit 2 family.</text>
</comment>
<evidence type="ECO:0000256" key="2">
    <source>
        <dbReference type="ARBA" id="ARBA00007543"/>
    </source>
</evidence>
<feature type="transmembrane region" description="Helical" evidence="7">
    <location>
        <begin position="222"/>
        <end position="243"/>
    </location>
</feature>
<dbReference type="GO" id="GO:0009055">
    <property type="term" value="F:electron transfer activity"/>
    <property type="evidence" value="ECO:0007669"/>
    <property type="project" value="TreeGrafter"/>
</dbReference>
<dbReference type="PANTHER" id="PTHR43141">
    <property type="entry name" value="CYTOCHROME BD2 SUBUNIT II"/>
    <property type="match status" value="1"/>
</dbReference>
<keyword evidence="4 7" id="KW-0812">Transmembrane</keyword>
<evidence type="ECO:0000256" key="6">
    <source>
        <dbReference type="ARBA" id="ARBA00023136"/>
    </source>
</evidence>
<dbReference type="NCBIfam" id="TIGR00203">
    <property type="entry name" value="cydB"/>
    <property type="match status" value="1"/>
</dbReference>
<evidence type="ECO:0000256" key="4">
    <source>
        <dbReference type="ARBA" id="ARBA00022692"/>
    </source>
</evidence>
<evidence type="ECO:0000256" key="7">
    <source>
        <dbReference type="SAM" id="Phobius"/>
    </source>
</evidence>
<reference evidence="9" key="1">
    <citation type="submission" date="2015-08" db="EMBL/GenBank/DDBJ databases">
        <authorList>
            <person name="Varghese N."/>
        </authorList>
    </citation>
    <scope>NUCLEOTIDE SEQUENCE [LARGE SCALE GENOMIC DNA]</scope>
    <source>
        <strain evidence="9">JCM 18476</strain>
    </source>
</reference>
<organism evidence="8 9">
    <name type="scientific">Marinomonas fungiae</name>
    <dbReference type="NCBI Taxonomy" id="1137284"/>
    <lineage>
        <taxon>Bacteria</taxon>
        <taxon>Pseudomonadati</taxon>
        <taxon>Pseudomonadota</taxon>
        <taxon>Gammaproteobacteria</taxon>
        <taxon>Oceanospirillales</taxon>
        <taxon>Oceanospirillaceae</taxon>
        <taxon>Marinomonas</taxon>
    </lineage>
</organism>
<evidence type="ECO:0000256" key="3">
    <source>
        <dbReference type="ARBA" id="ARBA00022475"/>
    </source>
</evidence>
<feature type="transmembrane region" description="Helical" evidence="7">
    <location>
        <begin position="81"/>
        <end position="99"/>
    </location>
</feature>
<dbReference type="EMBL" id="CYHG01000014">
    <property type="protein sequence ID" value="CUB06059.1"/>
    <property type="molecule type" value="Genomic_DNA"/>
</dbReference>
<dbReference type="Pfam" id="PF02322">
    <property type="entry name" value="Cyt_bd_oxida_II"/>
    <property type="match status" value="1"/>
</dbReference>
<dbReference type="OrthoDB" id="9776710at2"/>